<name>A0AA35ZKW1_LACSI</name>
<dbReference type="Gene3D" id="1.10.340.30">
    <property type="entry name" value="Hypothetical protein, domain 2"/>
    <property type="match status" value="1"/>
</dbReference>
<organism evidence="3 4">
    <name type="scientific">Lactuca saligna</name>
    <name type="common">Willowleaf lettuce</name>
    <dbReference type="NCBI Taxonomy" id="75948"/>
    <lineage>
        <taxon>Eukaryota</taxon>
        <taxon>Viridiplantae</taxon>
        <taxon>Streptophyta</taxon>
        <taxon>Embryophyta</taxon>
        <taxon>Tracheophyta</taxon>
        <taxon>Spermatophyta</taxon>
        <taxon>Magnoliopsida</taxon>
        <taxon>eudicotyledons</taxon>
        <taxon>Gunneridae</taxon>
        <taxon>Pentapetalae</taxon>
        <taxon>asterids</taxon>
        <taxon>campanulids</taxon>
        <taxon>Asterales</taxon>
        <taxon>Asteraceae</taxon>
        <taxon>Cichorioideae</taxon>
        <taxon>Cichorieae</taxon>
        <taxon>Lactucinae</taxon>
        <taxon>Lactuca</taxon>
    </lineage>
</organism>
<dbReference type="GO" id="GO:0005634">
    <property type="term" value="C:nucleus"/>
    <property type="evidence" value="ECO:0007669"/>
    <property type="project" value="TreeGrafter"/>
</dbReference>
<feature type="compositionally biased region" description="Basic residues" evidence="2">
    <location>
        <begin position="200"/>
        <end position="209"/>
    </location>
</feature>
<feature type="coiled-coil region" evidence="1">
    <location>
        <begin position="115"/>
        <end position="142"/>
    </location>
</feature>
<evidence type="ECO:0008006" key="5">
    <source>
        <dbReference type="Google" id="ProtNLM"/>
    </source>
</evidence>
<dbReference type="Proteomes" id="UP001177003">
    <property type="component" value="Chromosome 7"/>
</dbReference>
<dbReference type="GO" id="GO:0034039">
    <property type="term" value="F:8-oxo-7,8-dihydroguanine DNA N-glycosylase activity"/>
    <property type="evidence" value="ECO:0007669"/>
    <property type="project" value="TreeGrafter"/>
</dbReference>
<proteinExistence type="predicted"/>
<dbReference type="PANTHER" id="PTHR10242">
    <property type="entry name" value="8-OXOGUANINE DNA GLYCOSYLASE"/>
    <property type="match status" value="1"/>
</dbReference>
<keyword evidence="4" id="KW-1185">Reference proteome</keyword>
<accession>A0AA35ZKW1</accession>
<evidence type="ECO:0000256" key="2">
    <source>
        <dbReference type="SAM" id="MobiDB-lite"/>
    </source>
</evidence>
<keyword evidence="1" id="KW-0175">Coiled coil</keyword>
<reference evidence="3" key="1">
    <citation type="submission" date="2023-04" db="EMBL/GenBank/DDBJ databases">
        <authorList>
            <person name="Vijverberg K."/>
            <person name="Xiong W."/>
            <person name="Schranz E."/>
        </authorList>
    </citation>
    <scope>NUCLEOTIDE SEQUENCE</scope>
</reference>
<feature type="region of interest" description="Disordered" evidence="2">
    <location>
        <begin position="194"/>
        <end position="215"/>
    </location>
</feature>
<evidence type="ECO:0000313" key="3">
    <source>
        <dbReference type="EMBL" id="CAI9294063.1"/>
    </source>
</evidence>
<evidence type="ECO:0000313" key="4">
    <source>
        <dbReference type="Proteomes" id="UP001177003"/>
    </source>
</evidence>
<dbReference type="SUPFAM" id="SSF48150">
    <property type="entry name" value="DNA-glycosylase"/>
    <property type="match status" value="1"/>
</dbReference>
<dbReference type="GO" id="GO:0006285">
    <property type="term" value="P:base-excision repair, AP site formation"/>
    <property type="evidence" value="ECO:0007669"/>
    <property type="project" value="TreeGrafter"/>
</dbReference>
<protein>
    <recommendedName>
        <fullName evidence="5">HhH-GPD domain-containing protein</fullName>
    </recommendedName>
</protein>
<dbReference type="InterPro" id="IPR052054">
    <property type="entry name" value="Oxidative_DNA_repair_enzyme"/>
</dbReference>
<dbReference type="EMBL" id="OX465083">
    <property type="protein sequence ID" value="CAI9294063.1"/>
    <property type="molecule type" value="Genomic_DNA"/>
</dbReference>
<dbReference type="AlphaFoldDB" id="A0AA35ZKW1"/>
<dbReference type="PANTHER" id="PTHR10242:SF4">
    <property type="entry name" value="OS07G0657600 PROTEIN"/>
    <property type="match status" value="1"/>
</dbReference>
<dbReference type="InterPro" id="IPR011257">
    <property type="entry name" value="DNA_glycosylase"/>
</dbReference>
<evidence type="ECO:0000256" key="1">
    <source>
        <dbReference type="SAM" id="Coils"/>
    </source>
</evidence>
<sequence length="415" mass="47488">MEILEGQNVVKSCVDGGAGDRSVVYKLQAAATFDLEKAVCSHGFFMTAPNHWDPVSKTLQRPLRLLRSLDHENICSSSSFTVQISQPPQSSHLIVRVFETDSLSPAHQQSLMEQVRRMLRMSEEEEKKVEEFQEIYHEAKTSGFGRIFRSPTLFEDMVKCILVCNCQWSRTLSMARALCELQYELQQPTSTTEFAPKTPLGKRKMKSKGPSRNVAKRCATMEADDERVNYVEVEKEKIVEQEFDHKRDSDKTCIGNFPSPQEIASLDVNLLGRRCNLGYRASRILGLAKSVVEGRIQLRQLEQDSLSSNYIKLNEQLGKINGFGPFTRANVLMCLGFYHVIPSDSETIRHLNQVHGKKSTIKNIQQDIEIIYGKYAPFQFLVYWSEIWSFYEERFGKLSEVPSSRYKLITASNMR</sequence>
<gene>
    <name evidence="3" type="ORF">LSALG_LOCUS33056</name>
</gene>